<dbReference type="PANTHER" id="PTHR43229">
    <property type="entry name" value="NODULATION PROTEIN J"/>
    <property type="match status" value="1"/>
</dbReference>
<protein>
    <recommendedName>
        <fullName evidence="6">Transport permease protein</fullName>
    </recommendedName>
</protein>
<dbReference type="PANTHER" id="PTHR43229:SF2">
    <property type="entry name" value="NODULATION PROTEIN J"/>
    <property type="match status" value="1"/>
</dbReference>
<proteinExistence type="inferred from homology"/>
<dbReference type="RefSeq" id="WP_157354488.1">
    <property type="nucleotide sequence ID" value="NZ_WRPP01000001.1"/>
</dbReference>
<evidence type="ECO:0000256" key="5">
    <source>
        <dbReference type="ARBA" id="ARBA00023251"/>
    </source>
</evidence>
<evidence type="ECO:0000256" key="6">
    <source>
        <dbReference type="RuleBase" id="RU361157"/>
    </source>
</evidence>
<dbReference type="InterPro" id="IPR051784">
    <property type="entry name" value="Nod_factor_ABC_transporter"/>
</dbReference>
<dbReference type="InterPro" id="IPR013525">
    <property type="entry name" value="ABC2_TM"/>
</dbReference>
<keyword evidence="9" id="KW-1185">Reference proteome</keyword>
<evidence type="ECO:0000256" key="3">
    <source>
        <dbReference type="ARBA" id="ARBA00022989"/>
    </source>
</evidence>
<keyword evidence="2 6" id="KW-0812">Transmembrane</keyword>
<feature type="transmembrane region" description="Helical" evidence="6">
    <location>
        <begin position="164"/>
        <end position="189"/>
    </location>
</feature>
<dbReference type="AlphaFoldDB" id="A0A7K1UN29"/>
<dbReference type="InterPro" id="IPR000412">
    <property type="entry name" value="ABC_2_transport"/>
</dbReference>
<reference evidence="8 9" key="1">
    <citation type="submission" date="2019-12" db="EMBL/GenBank/DDBJ databases">
        <title>Nocardia sp. nov. ET3-3 isolated from soil.</title>
        <authorList>
            <person name="Kanchanasin P."/>
            <person name="Tanasupawat S."/>
            <person name="Yuki M."/>
            <person name="Kudo T."/>
        </authorList>
    </citation>
    <scope>NUCLEOTIDE SEQUENCE [LARGE SCALE GENOMIC DNA]</scope>
    <source>
        <strain evidence="8 9">ET3-3</strain>
    </source>
</reference>
<dbReference type="GO" id="GO:0140359">
    <property type="term" value="F:ABC-type transporter activity"/>
    <property type="evidence" value="ECO:0007669"/>
    <property type="project" value="InterPro"/>
</dbReference>
<gene>
    <name evidence="8" type="ORF">GPX89_00600</name>
</gene>
<name>A0A7K1UN29_9NOCA</name>
<sequence>MTAVSGTSILVHPTARIAREPRLTHVGLRAGLAQSLYMAQRGMLTFRHSPQLLYDAVLLPIVGPLLFGNVFGKAIAGSLDNYLPTLIPGVLVQIVLTSSVAMGVQLSEDIRSGVFDRFVSMPIARFAPVAGGLLAGATRYVIAALMVLLVGVGMGYRPDHPLGLILGAALVVFATTAMSWLFAFIGVTVAKPAAVQGMSMLVLTFVSFASNALVPVAAMPAWLRHVSDYNPVSHLVAAVRTLADSGSVGSDFAWSVGAALVVAIVFAPLTVRTLRAR</sequence>
<keyword evidence="4 6" id="KW-0472">Membrane</keyword>
<dbReference type="EMBL" id="WRPP01000001">
    <property type="protein sequence ID" value="MVU75740.1"/>
    <property type="molecule type" value="Genomic_DNA"/>
</dbReference>
<feature type="transmembrane region" description="Helical" evidence="6">
    <location>
        <begin position="82"/>
        <end position="106"/>
    </location>
</feature>
<evidence type="ECO:0000313" key="9">
    <source>
        <dbReference type="Proteomes" id="UP000466794"/>
    </source>
</evidence>
<evidence type="ECO:0000313" key="8">
    <source>
        <dbReference type="EMBL" id="MVU75740.1"/>
    </source>
</evidence>
<evidence type="ECO:0000259" key="7">
    <source>
        <dbReference type="PROSITE" id="PS51012"/>
    </source>
</evidence>
<dbReference type="GO" id="GO:0043190">
    <property type="term" value="C:ATP-binding cassette (ABC) transporter complex"/>
    <property type="evidence" value="ECO:0007669"/>
    <property type="project" value="InterPro"/>
</dbReference>
<organism evidence="8 9">
    <name type="scientific">Nocardia terrae</name>
    <dbReference type="NCBI Taxonomy" id="2675851"/>
    <lineage>
        <taxon>Bacteria</taxon>
        <taxon>Bacillati</taxon>
        <taxon>Actinomycetota</taxon>
        <taxon>Actinomycetes</taxon>
        <taxon>Mycobacteriales</taxon>
        <taxon>Nocardiaceae</taxon>
        <taxon>Nocardia</taxon>
    </lineage>
</organism>
<dbReference type="Proteomes" id="UP000466794">
    <property type="component" value="Unassembled WGS sequence"/>
</dbReference>
<evidence type="ECO:0000256" key="1">
    <source>
        <dbReference type="ARBA" id="ARBA00004141"/>
    </source>
</evidence>
<comment type="subcellular location">
    <subcellularLocation>
        <location evidence="6">Cell membrane</location>
        <topology evidence="6">Multi-pass membrane protein</topology>
    </subcellularLocation>
    <subcellularLocation>
        <location evidence="1">Membrane</location>
        <topology evidence="1">Multi-pass membrane protein</topology>
    </subcellularLocation>
</comment>
<evidence type="ECO:0000256" key="2">
    <source>
        <dbReference type="ARBA" id="ARBA00022692"/>
    </source>
</evidence>
<dbReference type="GO" id="GO:0046677">
    <property type="term" value="P:response to antibiotic"/>
    <property type="evidence" value="ECO:0007669"/>
    <property type="project" value="UniProtKB-KW"/>
</dbReference>
<dbReference type="InterPro" id="IPR047817">
    <property type="entry name" value="ABC2_TM_bact-type"/>
</dbReference>
<comment type="similarity">
    <text evidence="6">Belongs to the ABC-2 integral membrane protein family.</text>
</comment>
<comment type="caution">
    <text evidence="8">The sequence shown here is derived from an EMBL/GenBank/DDBJ whole genome shotgun (WGS) entry which is preliminary data.</text>
</comment>
<dbReference type="PROSITE" id="PS51012">
    <property type="entry name" value="ABC_TM2"/>
    <property type="match status" value="1"/>
</dbReference>
<feature type="domain" description="ABC transmembrane type-2" evidence="7">
    <location>
        <begin position="51"/>
        <end position="277"/>
    </location>
</feature>
<dbReference type="Pfam" id="PF01061">
    <property type="entry name" value="ABC2_membrane"/>
    <property type="match status" value="1"/>
</dbReference>
<keyword evidence="6" id="KW-0813">Transport</keyword>
<feature type="transmembrane region" description="Helical" evidence="6">
    <location>
        <begin position="252"/>
        <end position="271"/>
    </location>
</feature>
<feature type="transmembrane region" description="Helical" evidence="6">
    <location>
        <begin position="201"/>
        <end position="223"/>
    </location>
</feature>
<evidence type="ECO:0000256" key="4">
    <source>
        <dbReference type="ARBA" id="ARBA00023136"/>
    </source>
</evidence>
<feature type="transmembrane region" description="Helical" evidence="6">
    <location>
        <begin position="126"/>
        <end position="152"/>
    </location>
</feature>
<keyword evidence="3 6" id="KW-1133">Transmembrane helix</keyword>
<keyword evidence="6" id="KW-1003">Cell membrane</keyword>
<accession>A0A7K1UN29</accession>
<feature type="transmembrane region" description="Helical" evidence="6">
    <location>
        <begin position="52"/>
        <end position="76"/>
    </location>
</feature>
<dbReference type="PIRSF" id="PIRSF006648">
    <property type="entry name" value="DrrB"/>
    <property type="match status" value="1"/>
</dbReference>
<keyword evidence="5" id="KW-0046">Antibiotic resistance</keyword>